<feature type="transmembrane region" description="Helical" evidence="1">
    <location>
        <begin position="99"/>
        <end position="121"/>
    </location>
</feature>
<reference evidence="3 4" key="2">
    <citation type="journal article" date="2014" name="PLoS Genet.">
        <title>Phylogenetically driven sequencing of extremely halophilic archaea reveals strategies for static and dynamic osmo-response.</title>
        <authorList>
            <person name="Becker E.A."/>
            <person name="Seitzer P.M."/>
            <person name="Tritt A."/>
            <person name="Larsen D."/>
            <person name="Krusor M."/>
            <person name="Yao A.I."/>
            <person name="Wu D."/>
            <person name="Madern D."/>
            <person name="Eisen J.A."/>
            <person name="Darling A.E."/>
            <person name="Facciotti M.T."/>
        </authorList>
    </citation>
    <scope>NUCLEOTIDE SEQUENCE [LARGE SCALE GENOMIC DNA]</scope>
    <source>
        <strain evidence="3 4">AJ5</strain>
    </source>
</reference>
<dbReference type="Proteomes" id="UP000011555">
    <property type="component" value="Unassembled WGS sequence"/>
</dbReference>
<geneLocation type="plasmid" evidence="5">
    <name>phlaj5i</name>
</geneLocation>
<keyword evidence="1" id="KW-0472">Membrane</keyword>
<sequence length="280" mass="30384">MNWVVIARREFRDVRRSKALWGAVGGFAVFLGFILVSGQGRTAPDTAALSSLVGILSFFLPLMILAIGYPAITGERESGSIKYLLGLPNTRLEVFAGKVIGRTVIAIVAVSILLTVSAVVLRVWHGSFPMLEYAGFALLTLYFTVIWIGISVGVSAMCAARGRALAAMLGIYLGGGILWAVPQLTPQASFAYLVETVLGLDPAPQLYDFVLHLSPSFTYIIATNGLALGIRDDNPEIYAGHYTDGHPVYLQDWFMLVLLLVWLVVPLSIGYLRFRSADSV</sequence>
<dbReference type="RefSeq" id="WP_007143048.1">
    <property type="nucleotide sequence ID" value="NZ_AOLZ01000063.1"/>
</dbReference>
<dbReference type="EMBL" id="CP019286">
    <property type="protein sequence ID" value="APX00244.1"/>
    <property type="molecule type" value="Genomic_DNA"/>
</dbReference>
<evidence type="ECO:0000313" key="5">
    <source>
        <dbReference type="Proteomes" id="UP000186547"/>
    </source>
</evidence>
<feature type="transmembrane region" description="Helical" evidence="1">
    <location>
        <begin position="52"/>
        <end position="72"/>
    </location>
</feature>
<proteinExistence type="predicted"/>
<dbReference type="PANTHER" id="PTHR43471:SF1">
    <property type="entry name" value="ABC TRANSPORTER PERMEASE PROTEIN NOSY-RELATED"/>
    <property type="match status" value="1"/>
</dbReference>
<geneLocation type="plasmid" evidence="2">
    <name>pHLAJ5I</name>
</geneLocation>
<evidence type="ECO:0000313" key="3">
    <source>
        <dbReference type="EMBL" id="EMA30059.1"/>
    </source>
</evidence>
<dbReference type="GO" id="GO:0005886">
    <property type="term" value="C:plasma membrane"/>
    <property type="evidence" value="ECO:0007669"/>
    <property type="project" value="UniProtKB-SubCell"/>
</dbReference>
<dbReference type="GeneID" id="30923614"/>
<feature type="transmembrane region" description="Helical" evidence="1">
    <location>
        <begin position="20"/>
        <end position="40"/>
    </location>
</feature>
<keyword evidence="4" id="KW-1185">Reference proteome</keyword>
<feature type="transmembrane region" description="Helical" evidence="1">
    <location>
        <begin position="253"/>
        <end position="274"/>
    </location>
</feature>
<evidence type="ECO:0000313" key="4">
    <source>
        <dbReference type="Proteomes" id="UP000011555"/>
    </source>
</evidence>
<name>M0LCB7_NATLA</name>
<dbReference type="EMBL" id="AOLZ01000063">
    <property type="protein sequence ID" value="EMA30059.1"/>
    <property type="molecule type" value="Genomic_DNA"/>
</dbReference>
<accession>M0LCB7</accession>
<dbReference type="PANTHER" id="PTHR43471">
    <property type="entry name" value="ABC TRANSPORTER PERMEASE"/>
    <property type="match status" value="1"/>
</dbReference>
<organism evidence="3 4">
    <name type="scientific">Natronobacterium lacisalsi AJ5</name>
    <dbReference type="NCBI Taxonomy" id="358396"/>
    <lineage>
        <taxon>Archaea</taxon>
        <taxon>Methanobacteriati</taxon>
        <taxon>Methanobacteriota</taxon>
        <taxon>Stenosarchaea group</taxon>
        <taxon>Halobacteria</taxon>
        <taxon>Halobacteriales</taxon>
        <taxon>Natrialbaceae</taxon>
        <taxon>Natronobacterium</taxon>
    </lineage>
</organism>
<gene>
    <name evidence="3" type="ORF">C445_16759</name>
    <name evidence="2" type="ORF">CHINAEXTREME_20780</name>
</gene>
<dbReference type="KEGG" id="hlc:CHINAEXTREME20780"/>
<feature type="transmembrane region" description="Helical" evidence="1">
    <location>
        <begin position="164"/>
        <end position="181"/>
    </location>
</feature>
<keyword evidence="1" id="KW-0812">Transmembrane</keyword>
<dbReference type="Proteomes" id="UP000186547">
    <property type="component" value="Plasmid pHLAJ5I"/>
</dbReference>
<dbReference type="GO" id="GO:0140359">
    <property type="term" value="F:ABC-type transporter activity"/>
    <property type="evidence" value="ECO:0007669"/>
    <property type="project" value="InterPro"/>
</dbReference>
<keyword evidence="1" id="KW-1133">Transmembrane helix</keyword>
<keyword evidence="2" id="KW-0614">Plasmid</keyword>
<evidence type="ECO:0000313" key="2">
    <source>
        <dbReference type="EMBL" id="APX00244.1"/>
    </source>
</evidence>
<dbReference type="AlphaFoldDB" id="M0LCB7"/>
<reference evidence="2" key="3">
    <citation type="submission" date="2017-01" db="EMBL/GenBank/DDBJ databases">
        <authorList>
            <person name="Mah S.A."/>
            <person name="Swanson W.J."/>
            <person name="Moy G.W."/>
            <person name="Vacquier V.D."/>
        </authorList>
    </citation>
    <scope>NUCLEOTIDE SEQUENCE</scope>
    <source>
        <strain evidence="2">AJ5</strain>
        <plasmid evidence="2">pHLAJ5I</plasmid>
    </source>
</reference>
<dbReference type="eggNOG" id="arCOG02438">
    <property type="taxonomic scope" value="Archaea"/>
</dbReference>
<feature type="transmembrane region" description="Helical" evidence="1">
    <location>
        <begin position="133"/>
        <end position="157"/>
    </location>
</feature>
<evidence type="ECO:0000256" key="1">
    <source>
        <dbReference type="SAM" id="Phobius"/>
    </source>
</evidence>
<protein>
    <submittedName>
        <fullName evidence="3">Copper ABC transporter permease</fullName>
    </submittedName>
</protein>
<reference evidence="2 5" key="1">
    <citation type="journal article" date="2011" name="J. Bacteriol.">
        <title>Genome sequence of Halobiforma lacisalsi AJ5, an extremely halophilic archaeon which harbors a bop gene.</title>
        <authorList>
            <person name="Jiang X."/>
            <person name="Wang S."/>
            <person name="Cheng H."/>
            <person name="Huo Y."/>
            <person name="Zhang X."/>
            <person name="Zhu X."/>
            <person name="Han X."/>
            <person name="Ni P."/>
            <person name="Wu M."/>
        </authorList>
    </citation>
    <scope>NUCLEOTIDE SEQUENCE [LARGE SCALE GENOMIC DNA]</scope>
    <source>
        <strain evidence="2 5">AJ5</strain>
        <plasmid evidence="2">pHLAJ5I</plasmid>
        <plasmid evidence="5">phlaj5i</plasmid>
    </source>
</reference>
<dbReference type="Pfam" id="PF12679">
    <property type="entry name" value="ABC2_membrane_2"/>
    <property type="match status" value="1"/>
</dbReference>
<dbReference type="PATRIC" id="fig|358396.7.peg.3404"/>